<reference evidence="20" key="1">
    <citation type="journal article" date="2020" name="mSystems">
        <title>Genome- and Community-Level Interaction Insights into Carbon Utilization and Element Cycling Functions of Hydrothermarchaeota in Hydrothermal Sediment.</title>
        <authorList>
            <person name="Zhou Z."/>
            <person name="Liu Y."/>
            <person name="Xu W."/>
            <person name="Pan J."/>
            <person name="Luo Z.H."/>
            <person name="Li M."/>
        </authorList>
    </citation>
    <scope>NUCLEOTIDE SEQUENCE [LARGE SCALE GENOMIC DNA]</scope>
    <source>
        <strain evidence="20">SpSt-402</strain>
    </source>
</reference>
<dbReference type="Pfam" id="PF00072">
    <property type="entry name" value="Response_reg"/>
    <property type="match status" value="1"/>
</dbReference>
<evidence type="ECO:0000256" key="2">
    <source>
        <dbReference type="ARBA" id="ARBA00004651"/>
    </source>
</evidence>
<evidence type="ECO:0000256" key="13">
    <source>
        <dbReference type="ARBA" id="ARBA00023012"/>
    </source>
</evidence>
<sequence length="818" mass="90802">MMFQTFQKRIYHLLLPTFAIASVYYATAKLGQYLAIPPGFITPVYPPSGIAVAMLLLWGYHISGGIWLGAFVASTWPLWANSGNLLMAIAAGLGIALGSLLQAVVGYTLIRRLIGSSAFFSNAPNVAKFTSIEIFSCMISPTFGCTAMLWTGFIQPADYAHSWLTFWLGDVAGVLIVAPLLLVWTDRWKNRAQRGWQPNTNYRPIWQPVIEIGVWLLLLALVGVVAFGYGYPVEYLLIPLLVWAAFRFGQRFITVAVLLVCMVAIAGAIRGTSSFNRDSLNESLLLLQAFVGAITVTTLILSAVIIEREQANTRLALVNEELEAKVEERTTALRLSKEAAEVANHAKSEFLANMSHELRTPLNGILGYVQVMRRSNNLGDRDQKGLDIIQQCGTHLLTLINDILDLSKIEAQKMEMYPSDLHFLAFLQSVVEICGIHAERKGLTFSYNLDPHLPIGVHIDEKRLRQVLINLLSNAIKFTDHGQVTFNVQLVSHSEVAGSALNTIRFEIRDTGIGISPDQLEKIFLPFEQVGESARKAEGTGLGLAITQKIIHLMGGTLQVKSQLDQGSTFFFELTLPTAAEWSKPINLKSQQAIAGFVGEPRTILIIDDKWENRSVITGLLEPLGFRVIEAENGQTGLAKVLETKPDIIITDLMMPIMDGFTLMDQLRQSTELCEIAIVASSASVFESDQHKSLDAGADEFLAKPVQSEQLLILLQKWLNLEWIYAKPHPPVISATSTEKILTSELQTLIPPSLEELTQLYDLAMQGRIKALRNRAETLEQLDKQLIPFARKLKKLAQSFQIEEIQEFLKGYLDMKSA</sequence>
<organism evidence="20">
    <name type="scientific">Oscillatoriales cyanobacterium SpSt-402</name>
    <dbReference type="NCBI Taxonomy" id="2282168"/>
    <lineage>
        <taxon>Bacteria</taxon>
        <taxon>Bacillati</taxon>
        <taxon>Cyanobacteriota</taxon>
        <taxon>Cyanophyceae</taxon>
        <taxon>Oscillatoriophycideae</taxon>
        <taxon>Oscillatoriales</taxon>
    </lineage>
</organism>
<keyword evidence="13" id="KW-0902">Two-component regulatory system</keyword>
<dbReference type="Pfam" id="PF00512">
    <property type="entry name" value="HisKA"/>
    <property type="match status" value="1"/>
</dbReference>
<dbReference type="SMART" id="SM00388">
    <property type="entry name" value="HisKA"/>
    <property type="match status" value="1"/>
</dbReference>
<dbReference type="Gene3D" id="1.10.287.130">
    <property type="match status" value="1"/>
</dbReference>
<evidence type="ECO:0000256" key="6">
    <source>
        <dbReference type="ARBA" id="ARBA00022553"/>
    </source>
</evidence>
<evidence type="ECO:0000256" key="3">
    <source>
        <dbReference type="ARBA" id="ARBA00006402"/>
    </source>
</evidence>
<feature type="transmembrane region" description="Helical" evidence="17">
    <location>
        <begin position="284"/>
        <end position="306"/>
    </location>
</feature>
<dbReference type="InterPro" id="IPR004358">
    <property type="entry name" value="Sig_transdc_His_kin-like_C"/>
</dbReference>
<evidence type="ECO:0000256" key="10">
    <source>
        <dbReference type="ARBA" id="ARBA00022777"/>
    </source>
</evidence>
<dbReference type="InterPro" id="IPR003594">
    <property type="entry name" value="HATPase_dom"/>
</dbReference>
<dbReference type="CDD" id="cd17546">
    <property type="entry name" value="REC_hyHK_CKI1_RcsC-like"/>
    <property type="match status" value="1"/>
</dbReference>
<evidence type="ECO:0000256" key="16">
    <source>
        <dbReference type="PROSITE-ProRule" id="PRU00169"/>
    </source>
</evidence>
<keyword evidence="9" id="KW-0547">Nucleotide-binding</keyword>
<keyword evidence="7" id="KW-0808">Transferase</keyword>
<evidence type="ECO:0000256" key="4">
    <source>
        <dbReference type="ARBA" id="ARBA00012438"/>
    </source>
</evidence>
<evidence type="ECO:0000256" key="15">
    <source>
        <dbReference type="ARBA" id="ARBA00074306"/>
    </source>
</evidence>
<dbReference type="GO" id="GO:0000155">
    <property type="term" value="F:phosphorelay sensor kinase activity"/>
    <property type="evidence" value="ECO:0007669"/>
    <property type="project" value="InterPro"/>
</dbReference>
<dbReference type="CDD" id="cd00082">
    <property type="entry name" value="HisKA"/>
    <property type="match status" value="1"/>
</dbReference>
<dbReference type="InterPro" id="IPR011006">
    <property type="entry name" value="CheY-like_superfamily"/>
</dbReference>
<dbReference type="FunFam" id="3.30.565.10:FF:000010">
    <property type="entry name" value="Sensor histidine kinase RcsC"/>
    <property type="match status" value="1"/>
</dbReference>
<feature type="domain" description="Response regulatory" evidence="19">
    <location>
        <begin position="603"/>
        <end position="719"/>
    </location>
</feature>
<protein>
    <recommendedName>
        <fullName evidence="15">Circadian input-output histidine kinase CikA</fullName>
        <ecNumber evidence="4">2.7.13.3</ecNumber>
    </recommendedName>
</protein>
<dbReference type="GO" id="GO:0005886">
    <property type="term" value="C:plasma membrane"/>
    <property type="evidence" value="ECO:0007669"/>
    <property type="project" value="UniProtKB-SubCell"/>
</dbReference>
<evidence type="ECO:0000256" key="9">
    <source>
        <dbReference type="ARBA" id="ARBA00022741"/>
    </source>
</evidence>
<dbReference type="SMART" id="SM00387">
    <property type="entry name" value="HATPase_c"/>
    <property type="match status" value="1"/>
</dbReference>
<keyword evidence="5" id="KW-1003">Cell membrane</keyword>
<dbReference type="SUPFAM" id="SSF47384">
    <property type="entry name" value="Homodimeric domain of signal transducing histidine kinase"/>
    <property type="match status" value="1"/>
</dbReference>
<comment type="caution">
    <text evidence="20">The sequence shown here is derived from an EMBL/GenBank/DDBJ whole genome shotgun (WGS) entry which is preliminary data.</text>
</comment>
<evidence type="ECO:0000259" key="19">
    <source>
        <dbReference type="PROSITE" id="PS50110"/>
    </source>
</evidence>
<dbReference type="PROSITE" id="PS50110">
    <property type="entry name" value="RESPONSE_REGULATORY"/>
    <property type="match status" value="1"/>
</dbReference>
<dbReference type="PANTHER" id="PTHR43047">
    <property type="entry name" value="TWO-COMPONENT HISTIDINE PROTEIN KINASE"/>
    <property type="match status" value="1"/>
</dbReference>
<keyword evidence="10" id="KW-0418">Kinase</keyword>
<dbReference type="InterPro" id="IPR036890">
    <property type="entry name" value="HATPase_C_sf"/>
</dbReference>
<comment type="similarity">
    <text evidence="3">In the N-terminal section; belongs to the phytochrome family.</text>
</comment>
<evidence type="ECO:0000256" key="14">
    <source>
        <dbReference type="ARBA" id="ARBA00023136"/>
    </source>
</evidence>
<dbReference type="PRINTS" id="PR00344">
    <property type="entry name" value="BCTRLSENSOR"/>
</dbReference>
<feature type="transmembrane region" description="Helical" evidence="17">
    <location>
        <begin position="85"/>
        <end position="110"/>
    </location>
</feature>
<evidence type="ECO:0000256" key="17">
    <source>
        <dbReference type="SAM" id="Phobius"/>
    </source>
</evidence>
<evidence type="ECO:0000256" key="11">
    <source>
        <dbReference type="ARBA" id="ARBA00022840"/>
    </source>
</evidence>
<dbReference type="InterPro" id="IPR007895">
    <property type="entry name" value="MASE1"/>
</dbReference>
<evidence type="ECO:0000313" key="20">
    <source>
        <dbReference type="EMBL" id="HGW94835.1"/>
    </source>
</evidence>
<dbReference type="CDD" id="cd16922">
    <property type="entry name" value="HATPase_EvgS-ArcB-TorS-like"/>
    <property type="match status" value="1"/>
</dbReference>
<dbReference type="PROSITE" id="PS50109">
    <property type="entry name" value="HIS_KIN"/>
    <property type="match status" value="1"/>
</dbReference>
<dbReference type="SUPFAM" id="SSF55874">
    <property type="entry name" value="ATPase domain of HSP90 chaperone/DNA topoisomerase II/histidine kinase"/>
    <property type="match status" value="1"/>
</dbReference>
<dbReference type="InterPro" id="IPR036097">
    <property type="entry name" value="HisK_dim/P_sf"/>
</dbReference>
<evidence type="ECO:0000256" key="7">
    <source>
        <dbReference type="ARBA" id="ARBA00022679"/>
    </source>
</evidence>
<dbReference type="SUPFAM" id="SSF52172">
    <property type="entry name" value="CheY-like"/>
    <property type="match status" value="1"/>
</dbReference>
<dbReference type="Pfam" id="PF05231">
    <property type="entry name" value="MASE1"/>
    <property type="match status" value="1"/>
</dbReference>
<dbReference type="EC" id="2.7.13.3" evidence="4"/>
<dbReference type="Gene3D" id="3.30.565.10">
    <property type="entry name" value="Histidine kinase-like ATPase, C-terminal domain"/>
    <property type="match status" value="1"/>
</dbReference>
<proteinExistence type="inferred from homology"/>
<dbReference type="InterPro" id="IPR005467">
    <property type="entry name" value="His_kinase_dom"/>
</dbReference>
<evidence type="ECO:0000256" key="12">
    <source>
        <dbReference type="ARBA" id="ARBA00022989"/>
    </source>
</evidence>
<keyword evidence="14 17" id="KW-0472">Membrane</keyword>
<dbReference type="EMBL" id="DSRD01000698">
    <property type="protein sequence ID" value="HGW94835.1"/>
    <property type="molecule type" value="Genomic_DNA"/>
</dbReference>
<dbReference type="InterPro" id="IPR003661">
    <property type="entry name" value="HisK_dim/P_dom"/>
</dbReference>
<comment type="catalytic activity">
    <reaction evidence="1">
        <text>ATP + protein L-histidine = ADP + protein N-phospho-L-histidine.</text>
        <dbReference type="EC" id="2.7.13.3"/>
    </reaction>
</comment>
<keyword evidence="8 17" id="KW-0812">Transmembrane</keyword>
<dbReference type="FunFam" id="1.10.287.130:FF:000004">
    <property type="entry name" value="Ethylene receptor 1"/>
    <property type="match status" value="1"/>
</dbReference>
<feature type="domain" description="Histidine kinase" evidence="18">
    <location>
        <begin position="353"/>
        <end position="578"/>
    </location>
</feature>
<dbReference type="Gene3D" id="3.40.50.2300">
    <property type="match status" value="1"/>
</dbReference>
<keyword evidence="11" id="KW-0067">ATP-binding</keyword>
<dbReference type="GO" id="GO:0005524">
    <property type="term" value="F:ATP binding"/>
    <property type="evidence" value="ECO:0007669"/>
    <property type="project" value="UniProtKB-KW"/>
</dbReference>
<feature type="transmembrane region" description="Helical" evidence="17">
    <location>
        <begin position="251"/>
        <end position="272"/>
    </location>
</feature>
<evidence type="ECO:0000256" key="1">
    <source>
        <dbReference type="ARBA" id="ARBA00000085"/>
    </source>
</evidence>
<gene>
    <name evidence="20" type="ORF">ENR47_11210</name>
</gene>
<comment type="subcellular location">
    <subcellularLocation>
        <location evidence="2">Cell membrane</location>
        <topology evidence="2">Multi-pass membrane protein</topology>
    </subcellularLocation>
</comment>
<dbReference type="AlphaFoldDB" id="A0A832M3K4"/>
<dbReference type="Pfam" id="PF02518">
    <property type="entry name" value="HATPase_c"/>
    <property type="match status" value="1"/>
</dbReference>
<dbReference type="PANTHER" id="PTHR43047:SF64">
    <property type="entry name" value="HISTIDINE KINASE CONTAINING CHEY-HOMOLOGOUS RECEIVER DOMAIN AND PAS DOMAIN-RELATED"/>
    <property type="match status" value="1"/>
</dbReference>
<dbReference type="SMART" id="SM00448">
    <property type="entry name" value="REC"/>
    <property type="match status" value="1"/>
</dbReference>
<evidence type="ECO:0000259" key="18">
    <source>
        <dbReference type="PROSITE" id="PS50109"/>
    </source>
</evidence>
<dbReference type="InterPro" id="IPR001789">
    <property type="entry name" value="Sig_transdc_resp-reg_receiver"/>
</dbReference>
<feature type="transmembrane region" description="Helical" evidence="17">
    <location>
        <begin position="164"/>
        <end position="184"/>
    </location>
</feature>
<evidence type="ECO:0000256" key="8">
    <source>
        <dbReference type="ARBA" id="ARBA00022692"/>
    </source>
</evidence>
<name>A0A832M3K4_9CYAN</name>
<accession>A0A832M3K4</accession>
<evidence type="ECO:0000256" key="5">
    <source>
        <dbReference type="ARBA" id="ARBA00022475"/>
    </source>
</evidence>
<keyword evidence="12 17" id="KW-1133">Transmembrane helix</keyword>
<keyword evidence="6 16" id="KW-0597">Phosphoprotein</keyword>
<feature type="transmembrane region" description="Helical" evidence="17">
    <location>
        <begin position="205"/>
        <end position="231"/>
    </location>
</feature>
<feature type="modified residue" description="4-aspartylphosphate" evidence="16">
    <location>
        <position position="652"/>
    </location>
</feature>
<feature type="transmembrane region" description="Helical" evidence="17">
    <location>
        <begin position="52"/>
        <end position="73"/>
    </location>
</feature>